<evidence type="ECO:0000259" key="1">
    <source>
        <dbReference type="Pfam" id="PF20150"/>
    </source>
</evidence>
<feature type="domain" description="2EXR" evidence="1">
    <location>
        <begin position="43"/>
        <end position="108"/>
    </location>
</feature>
<dbReference type="Pfam" id="PF20150">
    <property type="entry name" value="2EXR"/>
    <property type="match status" value="1"/>
</dbReference>
<keyword evidence="3" id="KW-1185">Reference proteome</keyword>
<reference evidence="2 3" key="1">
    <citation type="submission" date="2020-01" db="EMBL/GenBank/DDBJ databases">
        <authorList>
            <consortium name="DOE Joint Genome Institute"/>
            <person name="Haridas S."/>
            <person name="Albert R."/>
            <person name="Binder M."/>
            <person name="Bloem J."/>
            <person name="Labutti K."/>
            <person name="Salamov A."/>
            <person name="Andreopoulos B."/>
            <person name="Baker S.E."/>
            <person name="Barry K."/>
            <person name="Bills G."/>
            <person name="Bluhm B.H."/>
            <person name="Cannon C."/>
            <person name="Castanera R."/>
            <person name="Culley D.E."/>
            <person name="Daum C."/>
            <person name="Ezra D."/>
            <person name="Gonzalez J.B."/>
            <person name="Henrissat B."/>
            <person name="Kuo A."/>
            <person name="Liang C."/>
            <person name="Lipzen A."/>
            <person name="Lutzoni F."/>
            <person name="Magnuson J."/>
            <person name="Mondo S."/>
            <person name="Nolan M."/>
            <person name="Ohm R."/>
            <person name="Pangilinan J."/>
            <person name="Park H.-J.H."/>
            <person name="Ramirez L."/>
            <person name="Alfaro M."/>
            <person name="Sun H."/>
            <person name="Tritt A."/>
            <person name="Yoshinaga Y."/>
            <person name="Zwiers L.-H.L."/>
            <person name="Turgeon B.G."/>
            <person name="Goodwin S.B."/>
            <person name="Spatafora J.W."/>
            <person name="Crous P.W."/>
            <person name="Grigoriev I.V."/>
        </authorList>
    </citation>
    <scope>NUCLEOTIDE SEQUENCE [LARGE SCALE GENOMIC DNA]</scope>
    <source>
        <strain evidence="2 3">CBS 611.86</strain>
    </source>
</reference>
<name>A0A7C8I7D8_9PLEO</name>
<dbReference type="Proteomes" id="UP000481861">
    <property type="component" value="Unassembled WGS sequence"/>
</dbReference>
<accession>A0A7C8I7D8</accession>
<proteinExistence type="predicted"/>
<dbReference type="PANTHER" id="PTHR42085">
    <property type="entry name" value="F-BOX DOMAIN-CONTAINING PROTEIN"/>
    <property type="match status" value="1"/>
</dbReference>
<dbReference type="OrthoDB" id="5314997at2759"/>
<organism evidence="2 3">
    <name type="scientific">Massariosphaeria phaeospora</name>
    <dbReference type="NCBI Taxonomy" id="100035"/>
    <lineage>
        <taxon>Eukaryota</taxon>
        <taxon>Fungi</taxon>
        <taxon>Dikarya</taxon>
        <taxon>Ascomycota</taxon>
        <taxon>Pezizomycotina</taxon>
        <taxon>Dothideomycetes</taxon>
        <taxon>Pleosporomycetidae</taxon>
        <taxon>Pleosporales</taxon>
        <taxon>Pleosporales incertae sedis</taxon>
        <taxon>Massariosphaeria</taxon>
    </lineage>
</organism>
<sequence length="319" mass="36787">MSEFEIPTSPVHCRKLNFSMNTSRAVLRRPKPSRALAAPKVFRFLDLPSEIRLMIYERLPVVTRHVRIDTDHRDGPDLPVSAYILVIRSVPTSILRTCHQIYAEASEIITSKIKEIFATPPKIIIEAFRLDEVIGYAGRDWDPVFPLVDYAVALESQPMLRFTDYRPAVQHLYDGNKFITKKEYRNFVEKAARQLMNYNAFADRDDGLTFTIVDIGITVQTRGRVRRRMFRPEGDESARKLALMIRPITHQIRSEVWQNNIWAGGYDATVWTVKTLNSLLEENVGGESIPEGSFWGPEVEQAEWDESWAEGEFYYDLDG</sequence>
<dbReference type="AlphaFoldDB" id="A0A7C8I7D8"/>
<evidence type="ECO:0000313" key="2">
    <source>
        <dbReference type="EMBL" id="KAF2870092.1"/>
    </source>
</evidence>
<dbReference type="InterPro" id="IPR038883">
    <property type="entry name" value="AN11006-like"/>
</dbReference>
<dbReference type="PANTHER" id="PTHR42085:SF2">
    <property type="entry name" value="F-BOX DOMAIN-CONTAINING PROTEIN"/>
    <property type="match status" value="1"/>
</dbReference>
<dbReference type="InterPro" id="IPR045518">
    <property type="entry name" value="2EXR"/>
</dbReference>
<evidence type="ECO:0000313" key="3">
    <source>
        <dbReference type="Proteomes" id="UP000481861"/>
    </source>
</evidence>
<protein>
    <recommendedName>
        <fullName evidence="1">2EXR domain-containing protein</fullName>
    </recommendedName>
</protein>
<comment type="caution">
    <text evidence="2">The sequence shown here is derived from an EMBL/GenBank/DDBJ whole genome shotgun (WGS) entry which is preliminary data.</text>
</comment>
<gene>
    <name evidence="2" type="ORF">BDV95DRAFT_595655</name>
</gene>
<dbReference type="EMBL" id="JAADJZ010000014">
    <property type="protein sequence ID" value="KAF2870092.1"/>
    <property type="molecule type" value="Genomic_DNA"/>
</dbReference>